<dbReference type="AlphaFoldDB" id="A0AAX2KR24"/>
<accession>A0AAX2KR24</accession>
<dbReference type="Proteomes" id="UP000254396">
    <property type="component" value="Unassembled WGS sequence"/>
</dbReference>
<proteinExistence type="predicted"/>
<dbReference type="RefSeq" id="WP_002359981.1">
    <property type="nucleotide sequence ID" value="NZ_AP026714.1"/>
</dbReference>
<reference evidence="1 3" key="1">
    <citation type="submission" date="2018-06" db="EMBL/GenBank/DDBJ databases">
        <authorList>
            <consortium name="Pathogen Informatics"/>
            <person name="Doyle S."/>
        </authorList>
    </citation>
    <scope>NUCLEOTIDE SEQUENCE [LARGE SCALE GENOMIC DNA]</scope>
    <source>
        <strain evidence="1 3">NCTC13379</strain>
    </source>
</reference>
<dbReference type="EMBL" id="UGIX01000001">
    <property type="protein sequence ID" value="STP65706.1"/>
    <property type="molecule type" value="Genomic_DNA"/>
</dbReference>
<protein>
    <submittedName>
        <fullName evidence="1">Uncharacterized protein</fullName>
    </submittedName>
</protein>
<dbReference type="EMBL" id="UGIX01000006">
    <property type="protein sequence ID" value="STQ83130.1"/>
    <property type="molecule type" value="Genomic_DNA"/>
</dbReference>
<gene>
    <name evidence="1" type="ORF">NCTC13379_01748</name>
    <name evidence="2" type="ORF">NCTC13379_03575</name>
</gene>
<evidence type="ECO:0000313" key="2">
    <source>
        <dbReference type="EMBL" id="STQ83130.1"/>
    </source>
</evidence>
<organism evidence="1 3">
    <name type="scientific">Enterococcus faecalis</name>
    <name type="common">Streptococcus faecalis</name>
    <dbReference type="NCBI Taxonomy" id="1351"/>
    <lineage>
        <taxon>Bacteria</taxon>
        <taxon>Bacillati</taxon>
        <taxon>Bacillota</taxon>
        <taxon>Bacilli</taxon>
        <taxon>Lactobacillales</taxon>
        <taxon>Enterococcaceae</taxon>
        <taxon>Enterococcus</taxon>
    </lineage>
</organism>
<sequence>MKQSDLTKMITKNDVIDMKHKMDKTQDTSKPYAVIDNDNIAVVGDANEIQKVEENYVIKFRVPKEFFEEIPYGATTVDKYVIFEVEYSNASVTGMNDLKIVDALLNIQPFLKEFYQKDEDGKVTIVEKTDREVLKMLSTSEDEVIYGFYKVVAAFLGVDEELIEYMLPFSVIETFTALTENHPEVFKEADAFFG</sequence>
<comment type="caution">
    <text evidence="1">The sequence shown here is derived from an EMBL/GenBank/DDBJ whole genome shotgun (WGS) entry which is preliminary data.</text>
</comment>
<evidence type="ECO:0000313" key="1">
    <source>
        <dbReference type="EMBL" id="STP65706.1"/>
    </source>
</evidence>
<name>A0AAX2KR24_ENTFL</name>
<evidence type="ECO:0000313" key="3">
    <source>
        <dbReference type="Proteomes" id="UP000254396"/>
    </source>
</evidence>